<gene>
    <name evidence="1" type="ORF">SEMRO_2760_G336420.1</name>
</gene>
<comment type="caution">
    <text evidence="1">The sequence shown here is derived from an EMBL/GenBank/DDBJ whole genome shotgun (WGS) entry which is preliminary data.</text>
</comment>
<name>A0A9N8HWR3_9STRA</name>
<evidence type="ECO:0000313" key="2">
    <source>
        <dbReference type="Proteomes" id="UP001153069"/>
    </source>
</evidence>
<accession>A0A9N8HWR3</accession>
<reference evidence="1" key="1">
    <citation type="submission" date="2020-06" db="EMBL/GenBank/DDBJ databases">
        <authorList>
            <consortium name="Plant Systems Biology data submission"/>
        </authorList>
    </citation>
    <scope>NUCLEOTIDE SEQUENCE</scope>
    <source>
        <strain evidence="1">D6</strain>
    </source>
</reference>
<sequence length="368" mass="40746">MEMTSMYLDFWEVGDVDILTPTGTYSCRCTELTTSIFTVECGLLFLYLGDKNLTAEELLWETPRANIEQMTFEAQQEGNETVFVPTRGFWREGINGDEYELGGESFVFSNSSLEIASCEAYDAFCEDAFDCQVCPGGQSISWSNCYNEATCEEGANALFIHQIILDDGITIVPYQELDEAEDSTCQTVENFCADQASIEETITDSLSNFLAEDGGQVVEPFNCSCTEITQDHVALDCDAQYTYDEVELLVNTEHMTFKRQEGTAYYLPERVQFTDQLIEDIGTSAPPYNESFVLDVGLKDVVSCNINGCEAYHCQVCPGETTVLNSCPGSPHSCESAFLIPFLFQFRNIKLALEGCDAASTPAVNKAG</sequence>
<dbReference type="EMBL" id="CAICTM010002758">
    <property type="protein sequence ID" value="CAB9530138.1"/>
    <property type="molecule type" value="Genomic_DNA"/>
</dbReference>
<evidence type="ECO:0000313" key="1">
    <source>
        <dbReference type="EMBL" id="CAB9530138.1"/>
    </source>
</evidence>
<dbReference type="AlphaFoldDB" id="A0A9N8HWR3"/>
<dbReference type="Proteomes" id="UP001153069">
    <property type="component" value="Unassembled WGS sequence"/>
</dbReference>
<keyword evidence="2" id="KW-1185">Reference proteome</keyword>
<organism evidence="1 2">
    <name type="scientific">Seminavis robusta</name>
    <dbReference type="NCBI Taxonomy" id="568900"/>
    <lineage>
        <taxon>Eukaryota</taxon>
        <taxon>Sar</taxon>
        <taxon>Stramenopiles</taxon>
        <taxon>Ochrophyta</taxon>
        <taxon>Bacillariophyta</taxon>
        <taxon>Bacillariophyceae</taxon>
        <taxon>Bacillariophycidae</taxon>
        <taxon>Naviculales</taxon>
        <taxon>Naviculaceae</taxon>
        <taxon>Seminavis</taxon>
    </lineage>
</organism>
<protein>
    <submittedName>
        <fullName evidence="1">Uncharacterized protein</fullName>
    </submittedName>
</protein>
<proteinExistence type="predicted"/>